<keyword evidence="5 7" id="KW-1133">Transmembrane helix</keyword>
<keyword evidence="6 7" id="KW-0472">Membrane</keyword>
<reference evidence="10" key="1">
    <citation type="journal article" date="2019" name="Int. J. Syst. Evol. Microbiol.">
        <title>The Global Catalogue of Microorganisms (GCM) 10K type strain sequencing project: providing services to taxonomists for standard genome sequencing and annotation.</title>
        <authorList>
            <consortium name="The Broad Institute Genomics Platform"/>
            <consortium name="The Broad Institute Genome Sequencing Center for Infectious Disease"/>
            <person name="Wu L."/>
            <person name="Ma J."/>
        </authorList>
    </citation>
    <scope>NUCLEOTIDE SEQUENCE [LARGE SCALE GENOMIC DNA]</scope>
    <source>
        <strain evidence="10">CGMCC 1.16305</strain>
    </source>
</reference>
<feature type="transmembrane region" description="Helical" evidence="7">
    <location>
        <begin position="76"/>
        <end position="93"/>
    </location>
</feature>
<dbReference type="Proteomes" id="UP001596505">
    <property type="component" value="Unassembled WGS sequence"/>
</dbReference>
<evidence type="ECO:0000256" key="3">
    <source>
        <dbReference type="ARBA" id="ARBA00022475"/>
    </source>
</evidence>
<evidence type="ECO:0000256" key="5">
    <source>
        <dbReference type="ARBA" id="ARBA00022989"/>
    </source>
</evidence>
<dbReference type="InterPro" id="IPR020846">
    <property type="entry name" value="MFS_dom"/>
</dbReference>
<dbReference type="PANTHER" id="PTHR11662:SF399">
    <property type="entry name" value="FI19708P1-RELATED"/>
    <property type="match status" value="1"/>
</dbReference>
<evidence type="ECO:0000313" key="9">
    <source>
        <dbReference type="EMBL" id="MFC7393052.1"/>
    </source>
</evidence>
<keyword evidence="2" id="KW-0813">Transport</keyword>
<dbReference type="InterPro" id="IPR050382">
    <property type="entry name" value="MFS_Na/Anion_cotransporter"/>
</dbReference>
<feature type="transmembrane region" description="Helical" evidence="7">
    <location>
        <begin position="132"/>
        <end position="150"/>
    </location>
</feature>
<evidence type="ECO:0000256" key="7">
    <source>
        <dbReference type="SAM" id="Phobius"/>
    </source>
</evidence>
<dbReference type="PANTHER" id="PTHR11662">
    <property type="entry name" value="SOLUTE CARRIER FAMILY 17"/>
    <property type="match status" value="1"/>
</dbReference>
<name>A0ABW2PWN0_9BACL</name>
<feature type="transmembrane region" description="Helical" evidence="7">
    <location>
        <begin position="363"/>
        <end position="385"/>
    </location>
</feature>
<proteinExistence type="predicted"/>
<keyword evidence="3" id="KW-1003">Cell membrane</keyword>
<feature type="transmembrane region" description="Helical" evidence="7">
    <location>
        <begin position="44"/>
        <end position="64"/>
    </location>
</feature>
<gene>
    <name evidence="9" type="ORF">ACFQRG_08655</name>
</gene>
<comment type="caution">
    <text evidence="9">The sequence shown here is derived from an EMBL/GenBank/DDBJ whole genome shotgun (WGS) entry which is preliminary data.</text>
</comment>
<evidence type="ECO:0000256" key="4">
    <source>
        <dbReference type="ARBA" id="ARBA00022692"/>
    </source>
</evidence>
<feature type="transmembrane region" description="Helical" evidence="7">
    <location>
        <begin position="7"/>
        <end position="24"/>
    </location>
</feature>
<feature type="transmembrane region" description="Helical" evidence="7">
    <location>
        <begin position="300"/>
        <end position="317"/>
    </location>
</feature>
<sequence>MRNLRWFVMTVWFILGIVCYIDRMNIAVSSVPLMNDLHINATQFGYAVSAFTLGYFIFSIPTGVIMDKWGIKKTTILFTLGWGVFSILSGAVWALLPLIIFRFIFGMSETVLGPSLTGLNKNWMLPSERGRISGLFIASLMIGTVIGAPLNAAVVSVWNWRGAFYVTGIISFFVALLFYLFIKDRPNQHRWMTSKELDLINKEQQKDNELLESFSNNKPSSVSLAMIFKNKTIWLTGIGLFLINFLYWADLQWLPSYFSLVRHTSVMASGIYTALPFLAAAFGSYVSGELTDRIFKKMRIPVIVIGAVLAAPCAIWAMMSESITGSVTAFMLMAFFNGWAIAQTYTLPMEIFPDLKERAPTISAFYITCNSLAGILAPLVIGPIYDATKSFSAAFYIFGALNVIGGLLYLTAYKKEKKFKRTGHFINKGELTRDI</sequence>
<feature type="transmembrane region" description="Helical" evidence="7">
    <location>
        <begin position="391"/>
        <end position="412"/>
    </location>
</feature>
<feature type="transmembrane region" description="Helical" evidence="7">
    <location>
        <begin position="269"/>
        <end position="288"/>
    </location>
</feature>
<feature type="transmembrane region" description="Helical" evidence="7">
    <location>
        <begin position="323"/>
        <end position="342"/>
    </location>
</feature>
<dbReference type="SUPFAM" id="SSF103473">
    <property type="entry name" value="MFS general substrate transporter"/>
    <property type="match status" value="1"/>
</dbReference>
<comment type="subcellular location">
    <subcellularLocation>
        <location evidence="1">Cell membrane</location>
        <topology evidence="1">Multi-pass membrane protein</topology>
    </subcellularLocation>
</comment>
<accession>A0ABW2PWN0</accession>
<dbReference type="Gene3D" id="1.20.1250.20">
    <property type="entry name" value="MFS general substrate transporter like domains"/>
    <property type="match status" value="2"/>
</dbReference>
<evidence type="ECO:0000256" key="2">
    <source>
        <dbReference type="ARBA" id="ARBA00022448"/>
    </source>
</evidence>
<evidence type="ECO:0000313" key="10">
    <source>
        <dbReference type="Proteomes" id="UP001596505"/>
    </source>
</evidence>
<evidence type="ECO:0000259" key="8">
    <source>
        <dbReference type="PROSITE" id="PS50850"/>
    </source>
</evidence>
<feature type="transmembrane region" description="Helical" evidence="7">
    <location>
        <begin position="232"/>
        <end position="249"/>
    </location>
</feature>
<dbReference type="PIRSF" id="PIRSF002808">
    <property type="entry name" value="Hexose_phosphate_transp"/>
    <property type="match status" value="1"/>
</dbReference>
<feature type="transmembrane region" description="Helical" evidence="7">
    <location>
        <begin position="162"/>
        <end position="182"/>
    </location>
</feature>
<dbReference type="CDD" id="cd17319">
    <property type="entry name" value="MFS_ExuT_GudP_like"/>
    <property type="match status" value="1"/>
</dbReference>
<keyword evidence="10" id="KW-1185">Reference proteome</keyword>
<evidence type="ECO:0000256" key="1">
    <source>
        <dbReference type="ARBA" id="ARBA00004651"/>
    </source>
</evidence>
<evidence type="ECO:0000256" key="6">
    <source>
        <dbReference type="ARBA" id="ARBA00023136"/>
    </source>
</evidence>
<feature type="domain" description="Major facilitator superfamily (MFS) profile" evidence="8">
    <location>
        <begin position="8"/>
        <end position="417"/>
    </location>
</feature>
<dbReference type="InterPro" id="IPR000849">
    <property type="entry name" value="Sugar_P_transporter"/>
</dbReference>
<protein>
    <submittedName>
        <fullName evidence="9">MFS transporter</fullName>
    </submittedName>
</protein>
<dbReference type="InterPro" id="IPR036259">
    <property type="entry name" value="MFS_trans_sf"/>
</dbReference>
<keyword evidence="4 7" id="KW-0812">Transmembrane</keyword>
<dbReference type="PROSITE" id="PS50850">
    <property type="entry name" value="MFS"/>
    <property type="match status" value="1"/>
</dbReference>
<dbReference type="InterPro" id="IPR011701">
    <property type="entry name" value="MFS"/>
</dbReference>
<organism evidence="9 10">
    <name type="scientific">Scopulibacillus cellulosilyticus</name>
    <dbReference type="NCBI Taxonomy" id="2665665"/>
    <lineage>
        <taxon>Bacteria</taxon>
        <taxon>Bacillati</taxon>
        <taxon>Bacillota</taxon>
        <taxon>Bacilli</taxon>
        <taxon>Bacillales</taxon>
        <taxon>Sporolactobacillaceae</taxon>
        <taxon>Scopulibacillus</taxon>
    </lineage>
</organism>
<dbReference type="RefSeq" id="WP_380965492.1">
    <property type="nucleotide sequence ID" value="NZ_JBHTCO010000007.1"/>
</dbReference>
<dbReference type="EMBL" id="JBHTCO010000007">
    <property type="protein sequence ID" value="MFC7393052.1"/>
    <property type="molecule type" value="Genomic_DNA"/>
</dbReference>
<dbReference type="Pfam" id="PF07690">
    <property type="entry name" value="MFS_1"/>
    <property type="match status" value="1"/>
</dbReference>